<dbReference type="SUPFAM" id="SSF47923">
    <property type="entry name" value="Ypt/Rab-GAP domain of gyp1p"/>
    <property type="match status" value="2"/>
</dbReference>
<proteinExistence type="predicted"/>
<dbReference type="Gene3D" id="1.10.472.80">
    <property type="entry name" value="Ypt/Rab-GAP domain of gyp1p, domain 3"/>
    <property type="match status" value="1"/>
</dbReference>
<reference evidence="3" key="1">
    <citation type="journal article" date="2012" name="Proc. Natl. Acad. Sci. U.S.A.">
        <title>Antigenic diversity is generated by distinct evolutionary mechanisms in African trypanosome species.</title>
        <authorList>
            <person name="Jackson A.P."/>
            <person name="Berry A."/>
            <person name="Aslett M."/>
            <person name="Allison H.C."/>
            <person name="Burton P."/>
            <person name="Vavrova-Anderson J."/>
            <person name="Brown R."/>
            <person name="Browne H."/>
            <person name="Corton N."/>
            <person name="Hauser H."/>
            <person name="Gamble J."/>
            <person name="Gilderthorp R."/>
            <person name="Marcello L."/>
            <person name="McQuillan J."/>
            <person name="Otto T.D."/>
            <person name="Quail M.A."/>
            <person name="Sanders M.J."/>
            <person name="van Tonder A."/>
            <person name="Ginger M.L."/>
            <person name="Field M.C."/>
            <person name="Barry J.D."/>
            <person name="Hertz-Fowler C."/>
            <person name="Berriman M."/>
        </authorList>
    </citation>
    <scope>NUCLEOTIDE SEQUENCE</scope>
    <source>
        <strain evidence="3">Y486</strain>
    </source>
</reference>
<dbReference type="InterPro" id="IPR050302">
    <property type="entry name" value="Rab_GAP_TBC_domain"/>
</dbReference>
<gene>
    <name evidence="3" type="ORF">TVY486_1007520</name>
</gene>
<protein>
    <submittedName>
        <fullName evidence="3">Putative GTPase activating protein</fullName>
    </submittedName>
</protein>
<dbReference type="VEuPathDB" id="TriTrypDB:TvY486_1007520"/>
<name>G0U749_TRYVY</name>
<dbReference type="AlphaFoldDB" id="G0U749"/>
<dbReference type="InterPro" id="IPR000195">
    <property type="entry name" value="Rab-GAP-TBC_dom"/>
</dbReference>
<evidence type="ECO:0000313" key="3">
    <source>
        <dbReference type="EMBL" id="CCC51706.1"/>
    </source>
</evidence>
<dbReference type="GO" id="GO:0031267">
    <property type="term" value="F:small GTPase binding"/>
    <property type="evidence" value="ECO:0007669"/>
    <property type="project" value="TreeGrafter"/>
</dbReference>
<sequence length="558" mass="62853">MRPKVVRVKHNDKREQMGKEREGKLDLEKGVKTTGDSPVQGPRTLEDFIRVTGLKAEYAKKCFERFNGYAPALASFVQSHATLPGGYFEDKERAFKNADAINAELKLIYKKAREIRGVLGKDDRAVWQSYYASSAAPKSGQQKGLFGTVQSAADTAPSNFTFGFPSSVSAPVAGAGLNFGFGAVPTVPLSAPAAGGFGHPVKTEEKKNVASAAAEKPVQYCEASHDTGPFLNMPLFWKEEVDAICPLLNLNNGFLQENRSVLRARLEKWLSKAAFYRQPLRYVKIEDEDEETVRVIIKDADRTFFHPEHRRKFVAFLNAMSHEFKAYGQAMSYLAGICLLVLSEEETATVLRFVAKEYIPGHWAAEAVGFATSAWAVEYFMKKKFPDVAKHLDELKFWPDTYLQKILTGLCIHVLNFRELFEFLDLFMEGGIEFLIKFCLAIVEHFRHDILNIKSSVGANALYEIMRLDSKMCSYKDIVDILHRAPLLELDGEVSISEVRSMVYEERVAPRLERAPKAVTFEPCELCNERRPQWWNDEIGAVCSQCKEGAPGLDYTEY</sequence>
<evidence type="ECO:0000256" key="1">
    <source>
        <dbReference type="SAM" id="MobiDB-lite"/>
    </source>
</evidence>
<accession>G0U749</accession>
<organism evidence="3">
    <name type="scientific">Trypanosoma vivax (strain Y486)</name>
    <dbReference type="NCBI Taxonomy" id="1055687"/>
    <lineage>
        <taxon>Eukaryota</taxon>
        <taxon>Discoba</taxon>
        <taxon>Euglenozoa</taxon>
        <taxon>Kinetoplastea</taxon>
        <taxon>Metakinetoplastina</taxon>
        <taxon>Trypanosomatida</taxon>
        <taxon>Trypanosomatidae</taxon>
        <taxon>Trypanosoma</taxon>
        <taxon>Duttonella</taxon>
    </lineage>
</organism>
<dbReference type="GO" id="GO:0005096">
    <property type="term" value="F:GTPase activator activity"/>
    <property type="evidence" value="ECO:0007669"/>
    <property type="project" value="TreeGrafter"/>
</dbReference>
<dbReference type="InterPro" id="IPR035969">
    <property type="entry name" value="Rab-GAP_TBC_sf"/>
</dbReference>
<dbReference type="PANTHER" id="PTHR47219">
    <property type="entry name" value="RAB GTPASE-ACTIVATING PROTEIN 1-LIKE"/>
    <property type="match status" value="1"/>
</dbReference>
<dbReference type="PANTHER" id="PTHR47219:SF9">
    <property type="entry name" value="GTPASE ACTIVATING PROTEIN AND CENTROSOME-ASSOCIATED, ISOFORM B"/>
    <property type="match status" value="1"/>
</dbReference>
<feature type="region of interest" description="Disordered" evidence="1">
    <location>
        <begin position="1"/>
        <end position="39"/>
    </location>
</feature>
<dbReference type="EMBL" id="HE573026">
    <property type="protein sequence ID" value="CCC51706.1"/>
    <property type="molecule type" value="Genomic_DNA"/>
</dbReference>
<feature type="compositionally biased region" description="Basic residues" evidence="1">
    <location>
        <begin position="1"/>
        <end position="11"/>
    </location>
</feature>
<feature type="domain" description="Rab-GAP TBC" evidence="2">
    <location>
        <begin position="286"/>
        <end position="451"/>
    </location>
</feature>
<evidence type="ECO:0000259" key="2">
    <source>
        <dbReference type="Pfam" id="PF00566"/>
    </source>
</evidence>
<dbReference type="Pfam" id="PF00566">
    <property type="entry name" value="RabGAP-TBC"/>
    <property type="match status" value="1"/>
</dbReference>
<feature type="compositionally biased region" description="Basic and acidic residues" evidence="1">
    <location>
        <begin position="12"/>
        <end position="31"/>
    </location>
</feature>